<protein>
    <recommendedName>
        <fullName evidence="8">HisA/hisF family protein</fullName>
    </recommendedName>
</protein>
<evidence type="ECO:0000256" key="2">
    <source>
        <dbReference type="ARBA" id="ARBA00022605"/>
    </source>
</evidence>
<dbReference type="EMBL" id="PUIA01000016">
    <property type="protein sequence ID" value="PQO38896.1"/>
    <property type="molecule type" value="Genomic_DNA"/>
</dbReference>
<dbReference type="SUPFAM" id="SSF51366">
    <property type="entry name" value="Ribulose-phoshate binding barrel"/>
    <property type="match status" value="1"/>
</dbReference>
<dbReference type="GO" id="GO:0003949">
    <property type="term" value="F:1-(5-phosphoribosyl)-5-[(5-phosphoribosylamino)methylideneamino]imidazole-4-carboxamide isomerase activity"/>
    <property type="evidence" value="ECO:0007669"/>
    <property type="project" value="InterPro"/>
</dbReference>
<gene>
    <name evidence="6" type="ORF">C5Y96_03220</name>
</gene>
<accession>A0A2S8G369</accession>
<evidence type="ECO:0000313" key="6">
    <source>
        <dbReference type="EMBL" id="PQO38896.1"/>
    </source>
</evidence>
<name>A0A2S8G369_9BACT</name>
<comment type="pathway">
    <text evidence="4">Amino-acid biosynthesis.</text>
</comment>
<dbReference type="PANTHER" id="PTHR43090">
    <property type="entry name" value="1-(5-PHOSPHORIBOSYL)-5-[(5-PHOSPHORIBOSYLAMINO)METHYLIDENEAMINO] IMIDAZOLE-4-CARBOXAMIDE ISOMERASE"/>
    <property type="match status" value="1"/>
</dbReference>
<dbReference type="InterPro" id="IPR044524">
    <property type="entry name" value="Isoase_HisA-like"/>
</dbReference>
<evidence type="ECO:0000256" key="1">
    <source>
        <dbReference type="ARBA" id="ARBA00009667"/>
    </source>
</evidence>
<evidence type="ECO:0008006" key="8">
    <source>
        <dbReference type="Google" id="ProtNLM"/>
    </source>
</evidence>
<comment type="similarity">
    <text evidence="1 5">Belongs to the HisA/HisF family.</text>
</comment>
<dbReference type="InterPro" id="IPR013785">
    <property type="entry name" value="Aldolase_TIM"/>
</dbReference>
<organism evidence="6 7">
    <name type="scientific">Blastopirellula marina</name>
    <dbReference type="NCBI Taxonomy" id="124"/>
    <lineage>
        <taxon>Bacteria</taxon>
        <taxon>Pseudomonadati</taxon>
        <taxon>Planctomycetota</taxon>
        <taxon>Planctomycetia</taxon>
        <taxon>Pirellulales</taxon>
        <taxon>Pirellulaceae</taxon>
        <taxon>Blastopirellula</taxon>
    </lineage>
</organism>
<evidence type="ECO:0000256" key="3">
    <source>
        <dbReference type="ARBA" id="ARBA00023102"/>
    </source>
</evidence>
<dbReference type="Gene3D" id="3.20.20.70">
    <property type="entry name" value="Aldolase class I"/>
    <property type="match status" value="1"/>
</dbReference>
<dbReference type="InterPro" id="IPR006062">
    <property type="entry name" value="His_biosynth"/>
</dbReference>
<sequence>MAICLCTRRSRLTSRSDRPAWYDAILPVIDLRFGQVVRGVAGRRDEYLPIESRYCGDSRPGSIAHVYAADFGFQDCYVADLNAILDGQLDVAALEAIAVQGLSVWLDAGIGSVSQWQACQALLRDWAPYRWVVGLESLESWQALAELCLHISPERLVFSLDMKAGVPLTVREDFQQISPEQIARHAAELGITSMILLDLAAVGQGKGSQTQHLIQSLKEELPGVQLLGGGGMNWPDDIQSLAQCGAARVLVASALHDGRIAPHLG</sequence>
<dbReference type="GO" id="GO:0000162">
    <property type="term" value="P:L-tryptophan biosynthetic process"/>
    <property type="evidence" value="ECO:0007669"/>
    <property type="project" value="TreeGrafter"/>
</dbReference>
<dbReference type="Pfam" id="PF00977">
    <property type="entry name" value="His_biosynth"/>
    <property type="match status" value="1"/>
</dbReference>
<dbReference type="GO" id="GO:0005737">
    <property type="term" value="C:cytoplasm"/>
    <property type="evidence" value="ECO:0007669"/>
    <property type="project" value="TreeGrafter"/>
</dbReference>
<comment type="caution">
    <text evidence="6">The sequence shown here is derived from an EMBL/GenBank/DDBJ whole genome shotgun (WGS) entry which is preliminary data.</text>
</comment>
<evidence type="ECO:0000256" key="4">
    <source>
        <dbReference type="ARBA" id="ARBA00029440"/>
    </source>
</evidence>
<keyword evidence="3 5" id="KW-0368">Histidine biosynthesis</keyword>
<evidence type="ECO:0000313" key="7">
    <source>
        <dbReference type="Proteomes" id="UP000240009"/>
    </source>
</evidence>
<evidence type="ECO:0000256" key="5">
    <source>
        <dbReference type="RuleBase" id="RU003657"/>
    </source>
</evidence>
<keyword evidence="2 5" id="KW-0028">Amino-acid biosynthesis</keyword>
<reference evidence="6 7" key="1">
    <citation type="submission" date="2018-02" db="EMBL/GenBank/DDBJ databases">
        <title>Comparative genomes isolates from brazilian mangrove.</title>
        <authorList>
            <person name="Araujo J.E."/>
            <person name="Taketani R.G."/>
            <person name="Silva M.C.P."/>
            <person name="Loureco M.V."/>
            <person name="Andreote F.D."/>
        </authorList>
    </citation>
    <scope>NUCLEOTIDE SEQUENCE [LARGE SCALE GENOMIC DNA]</scope>
    <source>
        <strain evidence="6 7">HEX-2 MGV</strain>
    </source>
</reference>
<dbReference type="AlphaFoldDB" id="A0A2S8G369"/>
<dbReference type="GO" id="GO:0000105">
    <property type="term" value="P:L-histidine biosynthetic process"/>
    <property type="evidence" value="ECO:0007669"/>
    <property type="project" value="UniProtKB-KW"/>
</dbReference>
<dbReference type="InterPro" id="IPR011060">
    <property type="entry name" value="RibuloseP-bd_barrel"/>
</dbReference>
<dbReference type="PANTHER" id="PTHR43090:SF2">
    <property type="entry name" value="1-(5-PHOSPHORIBOSYL)-5-[(5-PHOSPHORIBOSYLAMINO)METHYLIDENEAMINO] IMIDAZOLE-4-CARBOXAMIDE ISOMERASE"/>
    <property type="match status" value="1"/>
</dbReference>
<proteinExistence type="inferred from homology"/>
<dbReference type="Proteomes" id="UP000240009">
    <property type="component" value="Unassembled WGS sequence"/>
</dbReference>